<feature type="binding site" evidence="9">
    <location>
        <position position="10"/>
    </location>
    <ligand>
        <name>substrate</name>
    </ligand>
</feature>
<feature type="binding site" evidence="9">
    <location>
        <position position="99"/>
    </location>
    <ligand>
        <name>ATP</name>
        <dbReference type="ChEBI" id="CHEBI:30616"/>
    </ligand>
</feature>
<comment type="function">
    <text evidence="9">Reversibly transfers an adenylyl group from ATP to 4'-phosphopantetheine, yielding dephospho-CoA (dPCoA) and pyrophosphate.</text>
</comment>
<evidence type="ECO:0000256" key="4">
    <source>
        <dbReference type="ARBA" id="ARBA00022741"/>
    </source>
</evidence>
<evidence type="ECO:0000313" key="12">
    <source>
        <dbReference type="Proteomes" id="UP000297453"/>
    </source>
</evidence>
<feature type="binding site" evidence="9">
    <location>
        <position position="18"/>
    </location>
    <ligand>
        <name>ATP</name>
        <dbReference type="ChEBI" id="CHEBI:30616"/>
    </ligand>
</feature>
<dbReference type="EMBL" id="RQEP01000005">
    <property type="protein sequence ID" value="TGK07312.1"/>
    <property type="molecule type" value="Genomic_DNA"/>
</dbReference>
<dbReference type="InterPro" id="IPR014729">
    <property type="entry name" value="Rossmann-like_a/b/a_fold"/>
</dbReference>
<comment type="subcellular location">
    <subcellularLocation>
        <location evidence="9">Cytoplasm</location>
    </subcellularLocation>
</comment>
<dbReference type="GO" id="GO:0015937">
    <property type="term" value="P:coenzyme A biosynthetic process"/>
    <property type="evidence" value="ECO:0007669"/>
    <property type="project" value="UniProtKB-UniRule"/>
</dbReference>
<dbReference type="InterPro" id="IPR001980">
    <property type="entry name" value="PPAT"/>
</dbReference>
<name>A0A4R9G6U0_9LEPT</name>
<evidence type="ECO:0000256" key="1">
    <source>
        <dbReference type="ARBA" id="ARBA00022490"/>
    </source>
</evidence>
<comment type="similarity">
    <text evidence="9">Belongs to the bacterial CoaD family.</text>
</comment>
<feature type="binding site" evidence="9">
    <location>
        <begin position="124"/>
        <end position="130"/>
    </location>
    <ligand>
        <name>ATP</name>
        <dbReference type="ChEBI" id="CHEBI:30616"/>
    </ligand>
</feature>
<comment type="cofactor">
    <cofactor evidence="9">
        <name>Mg(2+)</name>
        <dbReference type="ChEBI" id="CHEBI:18420"/>
    </cofactor>
</comment>
<comment type="subunit">
    <text evidence="9">Homohexamer.</text>
</comment>
<feature type="binding site" evidence="9">
    <location>
        <begin position="10"/>
        <end position="11"/>
    </location>
    <ligand>
        <name>ATP</name>
        <dbReference type="ChEBI" id="CHEBI:30616"/>
    </ligand>
</feature>
<evidence type="ECO:0000259" key="10">
    <source>
        <dbReference type="Pfam" id="PF01467"/>
    </source>
</evidence>
<protein>
    <recommendedName>
        <fullName evidence="9">Phosphopantetheine adenylyltransferase</fullName>
        <ecNumber evidence="9">2.7.7.3</ecNumber>
    </recommendedName>
    <alternativeName>
        <fullName evidence="9">Dephospho-CoA pyrophosphorylase</fullName>
    </alternativeName>
    <alternativeName>
        <fullName evidence="9">Pantetheine-phosphate adenylyltransferase</fullName>
        <shortName evidence="9">PPAT</shortName>
    </alternativeName>
</protein>
<dbReference type="GO" id="GO:0005524">
    <property type="term" value="F:ATP binding"/>
    <property type="evidence" value="ECO:0007669"/>
    <property type="project" value="UniProtKB-KW"/>
</dbReference>
<dbReference type="NCBIfam" id="TIGR00125">
    <property type="entry name" value="cyt_tran_rel"/>
    <property type="match status" value="1"/>
</dbReference>
<comment type="caution">
    <text evidence="11">The sequence shown here is derived from an EMBL/GenBank/DDBJ whole genome shotgun (WGS) entry which is preliminary data.</text>
</comment>
<dbReference type="PANTHER" id="PTHR21342:SF1">
    <property type="entry name" value="PHOSPHOPANTETHEINE ADENYLYLTRANSFERASE"/>
    <property type="match status" value="1"/>
</dbReference>
<keyword evidence="5 9" id="KW-0067">ATP-binding</keyword>
<feature type="site" description="Transition state stabilizer" evidence="9">
    <location>
        <position position="18"/>
    </location>
</feature>
<evidence type="ECO:0000256" key="5">
    <source>
        <dbReference type="ARBA" id="ARBA00022840"/>
    </source>
</evidence>
<dbReference type="RefSeq" id="WP_135585034.1">
    <property type="nucleotide sequence ID" value="NZ_RQEP01000005.1"/>
</dbReference>
<evidence type="ECO:0000256" key="2">
    <source>
        <dbReference type="ARBA" id="ARBA00022679"/>
    </source>
</evidence>
<evidence type="ECO:0000256" key="9">
    <source>
        <dbReference type="HAMAP-Rule" id="MF_00151"/>
    </source>
</evidence>
<keyword evidence="12" id="KW-1185">Reference proteome</keyword>
<feature type="binding site" evidence="9">
    <location>
        <position position="74"/>
    </location>
    <ligand>
        <name>substrate</name>
    </ligand>
</feature>
<proteinExistence type="inferred from homology"/>
<dbReference type="UniPathway" id="UPA00241">
    <property type="reaction ID" value="UER00355"/>
</dbReference>
<dbReference type="InterPro" id="IPR004821">
    <property type="entry name" value="Cyt_trans-like"/>
</dbReference>
<feature type="domain" description="Cytidyltransferase-like" evidence="10">
    <location>
        <begin position="6"/>
        <end position="134"/>
    </location>
</feature>
<feature type="binding site" evidence="9">
    <location>
        <position position="88"/>
    </location>
    <ligand>
        <name>substrate</name>
    </ligand>
</feature>
<dbReference type="SUPFAM" id="SSF52374">
    <property type="entry name" value="Nucleotidylyl transferase"/>
    <property type="match status" value="1"/>
</dbReference>
<dbReference type="EC" id="2.7.7.3" evidence="9"/>
<keyword evidence="6 9" id="KW-0460">Magnesium</keyword>
<evidence type="ECO:0000256" key="7">
    <source>
        <dbReference type="ARBA" id="ARBA00022993"/>
    </source>
</evidence>
<dbReference type="AlphaFoldDB" id="A0A4R9G6U0"/>
<keyword evidence="1 9" id="KW-0963">Cytoplasm</keyword>
<dbReference type="Gene3D" id="3.40.50.620">
    <property type="entry name" value="HUPs"/>
    <property type="match status" value="1"/>
</dbReference>
<dbReference type="CDD" id="cd02163">
    <property type="entry name" value="PPAT"/>
    <property type="match status" value="1"/>
</dbReference>
<keyword evidence="4 9" id="KW-0547">Nucleotide-binding</keyword>
<comment type="pathway">
    <text evidence="9">Cofactor biosynthesis; coenzyme A biosynthesis; CoA from (R)-pantothenate: step 4/5.</text>
</comment>
<dbReference type="GO" id="GO:0004595">
    <property type="term" value="F:pantetheine-phosphate adenylyltransferase activity"/>
    <property type="evidence" value="ECO:0007669"/>
    <property type="project" value="UniProtKB-UniRule"/>
</dbReference>
<dbReference type="Pfam" id="PF01467">
    <property type="entry name" value="CTP_transf_like"/>
    <property type="match status" value="1"/>
</dbReference>
<accession>A0A4R9G6U0</accession>
<evidence type="ECO:0000313" key="11">
    <source>
        <dbReference type="EMBL" id="TGK07312.1"/>
    </source>
</evidence>
<dbReference type="PRINTS" id="PR01020">
    <property type="entry name" value="LPSBIOSNTHSS"/>
</dbReference>
<gene>
    <name evidence="9" type="primary">coaD</name>
    <name evidence="11" type="ORF">EHO59_04170</name>
</gene>
<feature type="binding site" evidence="9">
    <location>
        <begin position="89"/>
        <end position="91"/>
    </location>
    <ligand>
        <name>ATP</name>
        <dbReference type="ChEBI" id="CHEBI:30616"/>
    </ligand>
</feature>
<sequence length="162" mass="18156">MTRIAVYPGSFDPLTRGHLDILQRSLGLFDKVIIGVAVNSNKALLFSIEERIDFIREATEGWANLEIDTFEGLTVDYCKKRGAKSIIRGLRAVTDFDYEYAISLMNRKLAPEVETIFLMSSNDYSFVSSTIVKEVARHGRDVSAQVPEHVSKALLNKLSKGK</sequence>
<dbReference type="HAMAP" id="MF_00151">
    <property type="entry name" value="PPAT_bact"/>
    <property type="match status" value="1"/>
</dbReference>
<evidence type="ECO:0000256" key="6">
    <source>
        <dbReference type="ARBA" id="ARBA00022842"/>
    </source>
</evidence>
<dbReference type="NCBIfam" id="TIGR01510">
    <property type="entry name" value="coaD_prev_kdtB"/>
    <property type="match status" value="1"/>
</dbReference>
<evidence type="ECO:0000256" key="3">
    <source>
        <dbReference type="ARBA" id="ARBA00022695"/>
    </source>
</evidence>
<dbReference type="OrthoDB" id="9806661at2"/>
<keyword evidence="7 9" id="KW-0173">Coenzyme A biosynthesis</keyword>
<organism evidence="11 12">
    <name type="scientific">Leptospira semungkisensis</name>
    <dbReference type="NCBI Taxonomy" id="2484985"/>
    <lineage>
        <taxon>Bacteria</taxon>
        <taxon>Pseudomonadati</taxon>
        <taxon>Spirochaetota</taxon>
        <taxon>Spirochaetia</taxon>
        <taxon>Leptospirales</taxon>
        <taxon>Leptospiraceae</taxon>
        <taxon>Leptospira</taxon>
    </lineage>
</organism>
<evidence type="ECO:0000256" key="8">
    <source>
        <dbReference type="ARBA" id="ARBA00029346"/>
    </source>
</evidence>
<dbReference type="Proteomes" id="UP000297453">
    <property type="component" value="Unassembled WGS sequence"/>
</dbReference>
<reference evidence="11" key="1">
    <citation type="journal article" date="2019" name="PLoS Negl. Trop. Dis.">
        <title>Revisiting the worldwide diversity of Leptospira species in the environment.</title>
        <authorList>
            <person name="Vincent A.T."/>
            <person name="Schiettekatte O."/>
            <person name="Bourhy P."/>
            <person name="Veyrier F.J."/>
            <person name="Picardeau M."/>
        </authorList>
    </citation>
    <scope>NUCLEOTIDE SEQUENCE [LARGE SCALE GENOMIC DNA]</scope>
    <source>
        <strain evidence="11">SSS9</strain>
    </source>
</reference>
<comment type="catalytic activity">
    <reaction evidence="8 9">
        <text>(R)-4'-phosphopantetheine + ATP + H(+) = 3'-dephospho-CoA + diphosphate</text>
        <dbReference type="Rhea" id="RHEA:19801"/>
        <dbReference type="ChEBI" id="CHEBI:15378"/>
        <dbReference type="ChEBI" id="CHEBI:30616"/>
        <dbReference type="ChEBI" id="CHEBI:33019"/>
        <dbReference type="ChEBI" id="CHEBI:57328"/>
        <dbReference type="ChEBI" id="CHEBI:61723"/>
        <dbReference type="EC" id="2.7.7.3"/>
    </reaction>
</comment>
<dbReference type="GO" id="GO:0005737">
    <property type="term" value="C:cytoplasm"/>
    <property type="evidence" value="ECO:0007669"/>
    <property type="project" value="UniProtKB-SubCell"/>
</dbReference>
<dbReference type="PANTHER" id="PTHR21342">
    <property type="entry name" value="PHOSPHOPANTETHEINE ADENYLYLTRANSFERASE"/>
    <property type="match status" value="1"/>
</dbReference>
<keyword evidence="2 9" id="KW-0808">Transferase</keyword>
<keyword evidence="3 9" id="KW-0548">Nucleotidyltransferase</keyword>
<feature type="binding site" evidence="9">
    <location>
        <position position="42"/>
    </location>
    <ligand>
        <name>substrate</name>
    </ligand>
</feature>